<evidence type="ECO:0000256" key="2">
    <source>
        <dbReference type="ARBA" id="ARBA00022741"/>
    </source>
</evidence>
<dbReference type="GO" id="GO:0003676">
    <property type="term" value="F:nucleic acid binding"/>
    <property type="evidence" value="ECO:0007669"/>
    <property type="project" value="InterPro"/>
</dbReference>
<dbReference type="InterPro" id="IPR045028">
    <property type="entry name" value="DinG/Rad3-like"/>
</dbReference>
<feature type="domain" description="Helicase ATP-binding" evidence="10">
    <location>
        <begin position="60"/>
        <end position="374"/>
    </location>
</feature>
<dbReference type="InterPro" id="IPR014013">
    <property type="entry name" value="Helic_SF1/SF2_ATP-bd_DinG/Rad3"/>
</dbReference>
<evidence type="ECO:0000313" key="11">
    <source>
        <dbReference type="EMBL" id="SFP03367.1"/>
    </source>
</evidence>
<evidence type="ECO:0000256" key="4">
    <source>
        <dbReference type="ARBA" id="ARBA00022840"/>
    </source>
</evidence>
<name>A0A662ZEC4_9GAMM</name>
<accession>A0A662ZEC4</accession>
<comment type="cofactor">
    <cofactor evidence="1">
        <name>[4Fe-4S] cluster</name>
        <dbReference type="ChEBI" id="CHEBI:49883"/>
    </cofactor>
</comment>
<dbReference type="PROSITE" id="PS51193">
    <property type="entry name" value="HELICASE_ATP_BIND_2"/>
    <property type="match status" value="1"/>
</dbReference>
<sequence>MKDSMPSPFEFDGHSSPFNGSGMPTFFKTSGNDEPEENTEAETSELTSEDEVTRVFDNKGPLSEKEGYKIRPGQVEMAKEVLKAIYDRHNLVVEAGTGVGKTFAYLVPILLSGRKALISTYSKALQDQLFNKDIKFLKSVLGVSCSVSVLKGASNYICLKGMSRAFSVPEPPKSSDEADSGGSSHEEIPAQQDLFAGMIDEAQAGLTREQIQKNKKIVNTVKNYLKSARTGEIEEFKNYMMSTGGFEPEVLQLNRLAYKKAFCNKKSCPFSENCFLSIARKKAKTSQIVVLNQSLLCYGVQNDEMLFPKAGIVVVDEAHKFEDTLRDAFSAEIGTESFNEAISSVFISQPYEKVKKDLNGREKKRTGGKKLVEGKLRDTAADNNGEAGNNEQDAVIRYEHDLLSEVDKVMADLKRFVDGKNKDSFLSYLDNMYTDDSCSLLPQYEKQAYRISTCASVQKNRQEATVTFGSEEAVLMDLNIDRFIQGLYRLGEKVGMAHKAVSRLNEGAKVILTQAGRTSELKSVSEEGEAVLNIFVDTYNFIGGIIQYINTCRTSGMMASAYYYWYTKVAETGFTITKSPFRPSMEFKNFFLSKEDCFHSFIFASATIDTGATSSPALDLIYDKKSESGTGKETDFQNFRYGIGLSSDNTVCRLVYSPFNFKNNAILCVPEDLANFTSNYDESKSKNLPYSCPMNTIKMLAPVINATRGGIFILVTSYDACHRYAEALRKNQFTSFGFTTARKVLEQERNSTNNGLISKFKEAGNAILIGTKSFWEGVDIPGDALSLVIIDKIPFPQKTVHKFMTRMRYESEGMNAFDKVDVTSAIIDLKQGVGRLIRTETDKGAVIICSKDLLSSANKSYAGRILNSLSYFNITNRIEVVRDLMENDFKHDGDSQE</sequence>
<feature type="region of interest" description="Disordered" evidence="8">
    <location>
        <begin position="1"/>
        <end position="51"/>
    </location>
</feature>
<dbReference type="InterPro" id="IPR011545">
    <property type="entry name" value="DEAD/DEAH_box_helicase_dom"/>
</dbReference>
<keyword evidence="3" id="KW-0378">Hydrolase</keyword>
<evidence type="ECO:0000259" key="9">
    <source>
        <dbReference type="PROSITE" id="PS51192"/>
    </source>
</evidence>
<protein>
    <recommendedName>
        <fullName evidence="6">DNA 5'-3' helicase</fullName>
        <ecNumber evidence="6">5.6.2.3</ecNumber>
    </recommendedName>
</protein>
<dbReference type="Pfam" id="PF13307">
    <property type="entry name" value="Helicase_C_2"/>
    <property type="match status" value="1"/>
</dbReference>
<evidence type="ECO:0000259" key="10">
    <source>
        <dbReference type="PROSITE" id="PS51193"/>
    </source>
</evidence>
<dbReference type="PANTHER" id="PTHR11472">
    <property type="entry name" value="DNA REPAIR DEAD HELICASE RAD3/XP-D SUBFAMILY MEMBER"/>
    <property type="match status" value="1"/>
</dbReference>
<dbReference type="Gene3D" id="3.40.50.300">
    <property type="entry name" value="P-loop containing nucleotide triphosphate hydrolases"/>
    <property type="match status" value="2"/>
</dbReference>
<dbReference type="EC" id="5.6.2.3" evidence="6"/>
<dbReference type="GO" id="GO:0006281">
    <property type="term" value="P:DNA repair"/>
    <property type="evidence" value="ECO:0007669"/>
    <property type="project" value="TreeGrafter"/>
</dbReference>
<feature type="domain" description="Helicase ATP-binding" evidence="9">
    <location>
        <begin position="82"/>
        <end position="351"/>
    </location>
</feature>
<dbReference type="RefSeq" id="WP_093140149.1">
    <property type="nucleotide sequence ID" value="NZ_FOXF01000003.1"/>
</dbReference>
<evidence type="ECO:0000313" key="12">
    <source>
        <dbReference type="Proteomes" id="UP000243745"/>
    </source>
</evidence>
<dbReference type="GO" id="GO:0005524">
    <property type="term" value="F:ATP binding"/>
    <property type="evidence" value="ECO:0007669"/>
    <property type="project" value="UniProtKB-KW"/>
</dbReference>
<feature type="region of interest" description="Disordered" evidence="8">
    <location>
        <begin position="167"/>
        <end position="186"/>
    </location>
</feature>
<evidence type="ECO:0000256" key="5">
    <source>
        <dbReference type="ARBA" id="ARBA00038058"/>
    </source>
</evidence>
<evidence type="ECO:0000256" key="7">
    <source>
        <dbReference type="ARBA" id="ARBA00048954"/>
    </source>
</evidence>
<comment type="similarity">
    <text evidence="5">Belongs to the helicase family. DinG subfamily.</text>
</comment>
<evidence type="ECO:0000256" key="8">
    <source>
        <dbReference type="SAM" id="MobiDB-lite"/>
    </source>
</evidence>
<keyword evidence="4" id="KW-0067">ATP-binding</keyword>
<dbReference type="AlphaFoldDB" id="A0A662ZEC4"/>
<evidence type="ECO:0000256" key="3">
    <source>
        <dbReference type="ARBA" id="ARBA00022801"/>
    </source>
</evidence>
<keyword evidence="11" id="KW-0347">Helicase</keyword>
<keyword evidence="2" id="KW-0547">Nucleotide-binding</keyword>
<dbReference type="SMART" id="SM00491">
    <property type="entry name" value="HELICc2"/>
    <property type="match status" value="1"/>
</dbReference>
<dbReference type="PANTHER" id="PTHR11472:SF34">
    <property type="entry name" value="REGULATOR OF TELOMERE ELONGATION HELICASE 1"/>
    <property type="match status" value="1"/>
</dbReference>
<dbReference type="GO" id="GO:0016818">
    <property type="term" value="F:hydrolase activity, acting on acid anhydrides, in phosphorus-containing anhydrides"/>
    <property type="evidence" value="ECO:0007669"/>
    <property type="project" value="InterPro"/>
</dbReference>
<dbReference type="InterPro" id="IPR006555">
    <property type="entry name" value="ATP-dep_Helicase_C"/>
</dbReference>
<dbReference type="InterPro" id="IPR014001">
    <property type="entry name" value="Helicase_ATP-bd"/>
</dbReference>
<evidence type="ECO:0000256" key="1">
    <source>
        <dbReference type="ARBA" id="ARBA00001966"/>
    </source>
</evidence>
<comment type="catalytic activity">
    <reaction evidence="7">
        <text>ATP + H2O = ADP + phosphate + H(+)</text>
        <dbReference type="Rhea" id="RHEA:13065"/>
        <dbReference type="ChEBI" id="CHEBI:15377"/>
        <dbReference type="ChEBI" id="CHEBI:15378"/>
        <dbReference type="ChEBI" id="CHEBI:30616"/>
        <dbReference type="ChEBI" id="CHEBI:43474"/>
        <dbReference type="ChEBI" id="CHEBI:456216"/>
        <dbReference type="EC" id="5.6.2.3"/>
    </reaction>
</comment>
<organism evidence="11 12">
    <name type="scientific">Ruminobacter amylophilus</name>
    <dbReference type="NCBI Taxonomy" id="867"/>
    <lineage>
        <taxon>Bacteria</taxon>
        <taxon>Pseudomonadati</taxon>
        <taxon>Pseudomonadota</taxon>
        <taxon>Gammaproteobacteria</taxon>
        <taxon>Aeromonadales</taxon>
        <taxon>Succinivibrionaceae</taxon>
        <taxon>Ruminobacter</taxon>
    </lineage>
</organism>
<gene>
    <name evidence="11" type="ORF">SAMN02910344_00237</name>
</gene>
<dbReference type="SMART" id="SM00487">
    <property type="entry name" value="DEXDc"/>
    <property type="match status" value="1"/>
</dbReference>
<reference evidence="11 12" key="1">
    <citation type="submission" date="2016-10" db="EMBL/GenBank/DDBJ databases">
        <authorList>
            <person name="Varghese N."/>
            <person name="Submissions S."/>
        </authorList>
    </citation>
    <scope>NUCLEOTIDE SEQUENCE [LARGE SCALE GENOMIC DNA]</scope>
    <source>
        <strain evidence="11 12">DSM 1361</strain>
    </source>
</reference>
<dbReference type="Pfam" id="PF00270">
    <property type="entry name" value="DEAD"/>
    <property type="match status" value="1"/>
</dbReference>
<proteinExistence type="inferred from homology"/>
<dbReference type="InterPro" id="IPR027417">
    <property type="entry name" value="P-loop_NTPase"/>
</dbReference>
<keyword evidence="12" id="KW-1185">Reference proteome</keyword>
<feature type="compositionally biased region" description="Acidic residues" evidence="8">
    <location>
        <begin position="33"/>
        <end position="50"/>
    </location>
</feature>
<dbReference type="GO" id="GO:0043139">
    <property type="term" value="F:5'-3' DNA helicase activity"/>
    <property type="evidence" value="ECO:0007669"/>
    <property type="project" value="UniProtKB-EC"/>
</dbReference>
<dbReference type="PROSITE" id="PS51192">
    <property type="entry name" value="HELICASE_ATP_BIND_1"/>
    <property type="match status" value="1"/>
</dbReference>
<dbReference type="EMBL" id="FOXF01000003">
    <property type="protein sequence ID" value="SFP03367.1"/>
    <property type="molecule type" value="Genomic_DNA"/>
</dbReference>
<dbReference type="Proteomes" id="UP000243745">
    <property type="component" value="Unassembled WGS sequence"/>
</dbReference>
<evidence type="ECO:0000256" key="6">
    <source>
        <dbReference type="ARBA" id="ARBA00044969"/>
    </source>
</evidence>
<dbReference type="SUPFAM" id="SSF52540">
    <property type="entry name" value="P-loop containing nucleoside triphosphate hydrolases"/>
    <property type="match status" value="2"/>
</dbReference>
<dbReference type="OrthoDB" id="9805194at2"/>